<dbReference type="InterPro" id="IPR050416">
    <property type="entry name" value="FAD-linked_Oxidoreductase"/>
</dbReference>
<dbReference type="InterPro" id="IPR016166">
    <property type="entry name" value="FAD-bd_PCMH"/>
</dbReference>
<comment type="caution">
    <text evidence="7">The sequence shown here is derived from an EMBL/GenBank/DDBJ whole genome shotgun (WGS) entry which is preliminary data.</text>
</comment>
<evidence type="ECO:0000256" key="4">
    <source>
        <dbReference type="ARBA" id="ARBA00023002"/>
    </source>
</evidence>
<dbReference type="PANTHER" id="PTHR42973:SF8">
    <property type="entry name" value="FAD-BINDING PCMH-TYPE DOMAIN-CONTAINING PROTEIN"/>
    <property type="match status" value="1"/>
</dbReference>
<evidence type="ECO:0000313" key="8">
    <source>
        <dbReference type="Proteomes" id="UP001303160"/>
    </source>
</evidence>
<proteinExistence type="inferred from homology"/>
<accession>A0AAN7APP7</accession>
<dbReference type="Gene3D" id="3.30.465.10">
    <property type="match status" value="1"/>
</dbReference>
<reference evidence="7" key="1">
    <citation type="journal article" date="2023" name="Mol. Phylogenet. Evol.">
        <title>Genome-scale phylogeny and comparative genomics of the fungal order Sordariales.</title>
        <authorList>
            <person name="Hensen N."/>
            <person name="Bonometti L."/>
            <person name="Westerberg I."/>
            <person name="Brannstrom I.O."/>
            <person name="Guillou S."/>
            <person name="Cros-Aarteil S."/>
            <person name="Calhoun S."/>
            <person name="Haridas S."/>
            <person name="Kuo A."/>
            <person name="Mondo S."/>
            <person name="Pangilinan J."/>
            <person name="Riley R."/>
            <person name="LaButti K."/>
            <person name="Andreopoulos B."/>
            <person name="Lipzen A."/>
            <person name="Chen C."/>
            <person name="Yan M."/>
            <person name="Daum C."/>
            <person name="Ng V."/>
            <person name="Clum A."/>
            <person name="Steindorff A."/>
            <person name="Ohm R.A."/>
            <person name="Martin F."/>
            <person name="Silar P."/>
            <person name="Natvig D.O."/>
            <person name="Lalanne C."/>
            <person name="Gautier V."/>
            <person name="Ament-Velasquez S.L."/>
            <person name="Kruys A."/>
            <person name="Hutchinson M.I."/>
            <person name="Powell A.J."/>
            <person name="Barry K."/>
            <person name="Miller A.N."/>
            <person name="Grigoriev I.V."/>
            <person name="Debuchy R."/>
            <person name="Gladieux P."/>
            <person name="Hiltunen Thoren M."/>
            <person name="Johannesson H."/>
        </authorList>
    </citation>
    <scope>NUCLEOTIDE SEQUENCE</scope>
    <source>
        <strain evidence="7">CBS 315.58</strain>
    </source>
</reference>
<keyword evidence="5" id="KW-0732">Signal</keyword>
<sequence>MRSLVSLMYGSLATLLWVSSSFDLASAASIPRFQELETRTRADLNSNTVRRELGSRLSSGTLIFGPNDERFAGATARWNMFAPPQIQVVIQPGAESDVSKIVKYCNDNSIDFLALNRGHGNSRSLGSFNGVQISLVSLVNIAIQPSRQSAWFGGGVYGGLVTKYLWERGFVTTTGSCDCVGLLGAGLGGGHGRHEALYGMVSDNIRQLNIVLGDGRAINVSPTSNSDLLWAMKGAGHNFGIVTSFELNIFPRGPDTWHYHNYIWAGDQLEPVFNALNAFHNNGSTPVNMTTNFGSFFLNASVSTTDPILSWTFAYRGSAEKAEALLTQFNAIPAIYEEQGDVPYSQVSKAQATAEDDFICMDGNKRITTTAGLQVYNVTAERLIYEGFRSRAISNPALAAGCGILHEGYATAGVTSKNPADSAYPFRSDHHLMLFNGVVPPGDAVLEAQAWEWANEVRDMWNAGQPGRPANNYVNYANGFEDLDSIYGWESWRLQRLRALKQKYDPQNKFRFYNPIVEAREGKGKGKGKGKGRRRSFQG</sequence>
<feature type="domain" description="FAD-binding PCMH-type" evidence="6">
    <location>
        <begin position="81"/>
        <end position="252"/>
    </location>
</feature>
<dbReference type="InterPro" id="IPR006094">
    <property type="entry name" value="Oxid_FAD_bind_N"/>
</dbReference>
<evidence type="ECO:0000313" key="7">
    <source>
        <dbReference type="EMBL" id="KAK4194559.1"/>
    </source>
</evidence>
<dbReference type="PROSITE" id="PS51387">
    <property type="entry name" value="FAD_PCMH"/>
    <property type="match status" value="1"/>
</dbReference>
<gene>
    <name evidence="7" type="ORF">QBC40DRAFT_259878</name>
</gene>
<comment type="similarity">
    <text evidence="1">Belongs to the oxygen-dependent FAD-linked oxidoreductase family.</text>
</comment>
<reference evidence="7" key="2">
    <citation type="submission" date="2023-05" db="EMBL/GenBank/DDBJ databases">
        <authorList>
            <consortium name="Lawrence Berkeley National Laboratory"/>
            <person name="Steindorff A."/>
            <person name="Hensen N."/>
            <person name="Bonometti L."/>
            <person name="Westerberg I."/>
            <person name="Brannstrom I.O."/>
            <person name="Guillou S."/>
            <person name="Cros-Aarteil S."/>
            <person name="Calhoun S."/>
            <person name="Haridas S."/>
            <person name="Kuo A."/>
            <person name="Mondo S."/>
            <person name="Pangilinan J."/>
            <person name="Riley R."/>
            <person name="Labutti K."/>
            <person name="Andreopoulos B."/>
            <person name="Lipzen A."/>
            <person name="Chen C."/>
            <person name="Yanf M."/>
            <person name="Daum C."/>
            <person name="Ng V."/>
            <person name="Clum A."/>
            <person name="Ohm R."/>
            <person name="Martin F."/>
            <person name="Silar P."/>
            <person name="Natvig D."/>
            <person name="Lalanne C."/>
            <person name="Gautier V."/>
            <person name="Ament-Velasquez S.L."/>
            <person name="Kruys A."/>
            <person name="Hutchinson M.I."/>
            <person name="Powell A.J."/>
            <person name="Barry K."/>
            <person name="Miller A.N."/>
            <person name="Grigoriev I.V."/>
            <person name="Debuchy R."/>
            <person name="Gladieux P."/>
            <person name="Thoren M.H."/>
            <person name="Johannesson H."/>
        </authorList>
    </citation>
    <scope>NUCLEOTIDE SEQUENCE</scope>
    <source>
        <strain evidence="7">CBS 315.58</strain>
    </source>
</reference>
<dbReference type="Pfam" id="PF08031">
    <property type="entry name" value="BBE"/>
    <property type="match status" value="1"/>
</dbReference>
<evidence type="ECO:0000259" key="6">
    <source>
        <dbReference type="PROSITE" id="PS51387"/>
    </source>
</evidence>
<dbReference type="AlphaFoldDB" id="A0AAN7APP7"/>
<dbReference type="EMBL" id="MU864053">
    <property type="protein sequence ID" value="KAK4194559.1"/>
    <property type="molecule type" value="Genomic_DNA"/>
</dbReference>
<dbReference type="Pfam" id="PF01565">
    <property type="entry name" value="FAD_binding_4"/>
    <property type="match status" value="1"/>
</dbReference>
<organism evidence="7 8">
    <name type="scientific">Triangularia verruculosa</name>
    <dbReference type="NCBI Taxonomy" id="2587418"/>
    <lineage>
        <taxon>Eukaryota</taxon>
        <taxon>Fungi</taxon>
        <taxon>Dikarya</taxon>
        <taxon>Ascomycota</taxon>
        <taxon>Pezizomycotina</taxon>
        <taxon>Sordariomycetes</taxon>
        <taxon>Sordariomycetidae</taxon>
        <taxon>Sordariales</taxon>
        <taxon>Podosporaceae</taxon>
        <taxon>Triangularia</taxon>
    </lineage>
</organism>
<dbReference type="PANTHER" id="PTHR42973">
    <property type="entry name" value="BINDING OXIDOREDUCTASE, PUTATIVE (AFU_ORTHOLOGUE AFUA_1G17690)-RELATED"/>
    <property type="match status" value="1"/>
</dbReference>
<dbReference type="GO" id="GO:0016491">
    <property type="term" value="F:oxidoreductase activity"/>
    <property type="evidence" value="ECO:0007669"/>
    <property type="project" value="UniProtKB-KW"/>
</dbReference>
<dbReference type="InterPro" id="IPR016169">
    <property type="entry name" value="FAD-bd_PCMH_sub2"/>
</dbReference>
<evidence type="ECO:0000256" key="3">
    <source>
        <dbReference type="ARBA" id="ARBA00022827"/>
    </source>
</evidence>
<feature type="chain" id="PRO_5043048060" description="FAD-binding PCMH-type domain-containing protein" evidence="5">
    <location>
        <begin position="28"/>
        <end position="539"/>
    </location>
</feature>
<evidence type="ECO:0000256" key="2">
    <source>
        <dbReference type="ARBA" id="ARBA00022630"/>
    </source>
</evidence>
<protein>
    <recommendedName>
        <fullName evidence="6">FAD-binding PCMH-type domain-containing protein</fullName>
    </recommendedName>
</protein>
<dbReference type="InterPro" id="IPR012951">
    <property type="entry name" value="BBE"/>
</dbReference>
<dbReference type="Proteomes" id="UP001303160">
    <property type="component" value="Unassembled WGS sequence"/>
</dbReference>
<dbReference type="Gene3D" id="3.30.43.10">
    <property type="entry name" value="Uridine Diphospho-n-acetylenolpyruvylglucosamine Reductase, domain 2"/>
    <property type="match status" value="1"/>
</dbReference>
<dbReference type="GO" id="GO:0071949">
    <property type="term" value="F:FAD binding"/>
    <property type="evidence" value="ECO:0007669"/>
    <property type="project" value="InterPro"/>
</dbReference>
<dbReference type="InterPro" id="IPR016167">
    <property type="entry name" value="FAD-bd_PCMH_sub1"/>
</dbReference>
<dbReference type="Gene3D" id="3.40.462.20">
    <property type="match status" value="1"/>
</dbReference>
<keyword evidence="2" id="KW-0285">Flavoprotein</keyword>
<name>A0AAN7APP7_9PEZI</name>
<keyword evidence="4" id="KW-0560">Oxidoreductase</keyword>
<keyword evidence="3" id="KW-0274">FAD</keyword>
<evidence type="ECO:0000256" key="5">
    <source>
        <dbReference type="SAM" id="SignalP"/>
    </source>
</evidence>
<dbReference type="InterPro" id="IPR036318">
    <property type="entry name" value="FAD-bd_PCMH-like_sf"/>
</dbReference>
<feature type="signal peptide" evidence="5">
    <location>
        <begin position="1"/>
        <end position="27"/>
    </location>
</feature>
<keyword evidence="8" id="KW-1185">Reference proteome</keyword>
<evidence type="ECO:0000256" key="1">
    <source>
        <dbReference type="ARBA" id="ARBA00005466"/>
    </source>
</evidence>
<dbReference type="SUPFAM" id="SSF56176">
    <property type="entry name" value="FAD-binding/transporter-associated domain-like"/>
    <property type="match status" value="1"/>
</dbReference>